<gene>
    <name evidence="2" type="ORF">BCR42DRAFT_416146</name>
</gene>
<dbReference type="EMBL" id="MCGE01000012">
    <property type="protein sequence ID" value="ORZ15921.1"/>
    <property type="molecule type" value="Genomic_DNA"/>
</dbReference>
<evidence type="ECO:0000256" key="1">
    <source>
        <dbReference type="SAM" id="MobiDB-lite"/>
    </source>
</evidence>
<accession>A0A1X2IGJ2</accession>
<name>A0A1X2IGJ2_9FUNG</name>
<proteinExistence type="predicted"/>
<reference evidence="2 3" key="1">
    <citation type="submission" date="2016-07" db="EMBL/GenBank/DDBJ databases">
        <title>Pervasive Adenine N6-methylation of Active Genes in Fungi.</title>
        <authorList>
            <consortium name="DOE Joint Genome Institute"/>
            <person name="Mondo S.J."/>
            <person name="Dannebaum R.O."/>
            <person name="Kuo R.C."/>
            <person name="Labutti K."/>
            <person name="Haridas S."/>
            <person name="Kuo A."/>
            <person name="Salamov A."/>
            <person name="Ahrendt S.R."/>
            <person name="Lipzen A."/>
            <person name="Sullivan W."/>
            <person name="Andreopoulos W.B."/>
            <person name="Clum A."/>
            <person name="Lindquist E."/>
            <person name="Daum C."/>
            <person name="Ramamoorthy G.K."/>
            <person name="Gryganskyi A."/>
            <person name="Culley D."/>
            <person name="Magnuson J.K."/>
            <person name="James T.Y."/>
            <person name="O'Malley M.A."/>
            <person name="Stajich J.E."/>
            <person name="Spatafora J.W."/>
            <person name="Visel A."/>
            <person name="Grigoriev I.V."/>
        </authorList>
    </citation>
    <scope>NUCLEOTIDE SEQUENCE [LARGE SCALE GENOMIC DNA]</scope>
    <source>
        <strain evidence="2 3">NRRL 1336</strain>
    </source>
</reference>
<comment type="caution">
    <text evidence="2">The sequence shown here is derived from an EMBL/GenBank/DDBJ whole genome shotgun (WGS) entry which is preliminary data.</text>
</comment>
<dbReference type="AlphaFoldDB" id="A0A1X2IGJ2"/>
<keyword evidence="3" id="KW-1185">Reference proteome</keyword>
<sequence>MTPLTRSASPSGRIAIRGGGGANLSSSSLNPNHSHSRSSNRSRSPVPSGYMEGDTFIHVGEDGNQVVMKMTKAKEDATTPIKRFS</sequence>
<organism evidence="2 3">
    <name type="scientific">Absidia repens</name>
    <dbReference type="NCBI Taxonomy" id="90262"/>
    <lineage>
        <taxon>Eukaryota</taxon>
        <taxon>Fungi</taxon>
        <taxon>Fungi incertae sedis</taxon>
        <taxon>Mucoromycota</taxon>
        <taxon>Mucoromycotina</taxon>
        <taxon>Mucoromycetes</taxon>
        <taxon>Mucorales</taxon>
        <taxon>Cunninghamellaceae</taxon>
        <taxon>Absidia</taxon>
    </lineage>
</organism>
<protein>
    <submittedName>
        <fullName evidence="2">Uncharacterized protein</fullName>
    </submittedName>
</protein>
<feature type="compositionally biased region" description="Polar residues" evidence="1">
    <location>
        <begin position="1"/>
        <end position="10"/>
    </location>
</feature>
<evidence type="ECO:0000313" key="2">
    <source>
        <dbReference type="EMBL" id="ORZ15921.1"/>
    </source>
</evidence>
<feature type="compositionally biased region" description="Low complexity" evidence="1">
    <location>
        <begin position="23"/>
        <end position="33"/>
    </location>
</feature>
<feature type="region of interest" description="Disordered" evidence="1">
    <location>
        <begin position="1"/>
        <end position="54"/>
    </location>
</feature>
<evidence type="ECO:0000313" key="3">
    <source>
        <dbReference type="Proteomes" id="UP000193560"/>
    </source>
</evidence>
<dbReference type="Proteomes" id="UP000193560">
    <property type="component" value="Unassembled WGS sequence"/>
</dbReference>